<protein>
    <submittedName>
        <fullName evidence="1">DNA-binding protein</fullName>
    </submittedName>
</protein>
<dbReference type="EMBL" id="CP039925">
    <property type="protein sequence ID" value="QCL98071.1"/>
    <property type="molecule type" value="Genomic_DNA"/>
</dbReference>
<keyword evidence="1" id="KW-0614">Plasmid</keyword>
<dbReference type="RefSeq" id="WP_137006393.1">
    <property type="nucleotide sequence ID" value="NZ_CP039925.1"/>
</dbReference>
<keyword evidence="1" id="KW-0238">DNA-binding</keyword>
<dbReference type="Proteomes" id="UP000298649">
    <property type="component" value="Plasmid pAtCFBP7129b"/>
</dbReference>
<accession>A0A4D7YLC5</accession>
<evidence type="ECO:0000313" key="2">
    <source>
        <dbReference type="Proteomes" id="UP000298649"/>
    </source>
</evidence>
<organism evidence="1 2">
    <name type="scientific">Agrobacterium tumefaciens</name>
    <dbReference type="NCBI Taxonomy" id="358"/>
    <lineage>
        <taxon>Bacteria</taxon>
        <taxon>Pseudomonadati</taxon>
        <taxon>Pseudomonadota</taxon>
        <taxon>Alphaproteobacteria</taxon>
        <taxon>Hyphomicrobiales</taxon>
        <taxon>Rhizobiaceae</taxon>
        <taxon>Rhizobium/Agrobacterium group</taxon>
        <taxon>Agrobacterium</taxon>
        <taxon>Agrobacterium tumefaciens complex</taxon>
    </lineage>
</organism>
<reference evidence="1 2" key="1">
    <citation type="submission" date="2019-04" db="EMBL/GenBank/DDBJ databases">
        <title>Complete genome sequence of Agrobacterium tumefaciens CFBP7129.</title>
        <authorList>
            <person name="Haryono M."/>
            <person name="Lin Y.-C."/>
            <person name="Lai E.-M."/>
            <person name="Kuo C.-H."/>
        </authorList>
    </citation>
    <scope>NUCLEOTIDE SEQUENCE [LARGE SCALE GENOMIC DNA]</scope>
    <source>
        <strain evidence="1 2">CFBP7129</strain>
        <plasmid evidence="2">patcfbp7129b</plasmid>
    </source>
</reference>
<gene>
    <name evidence="1" type="ORF">CFBP7129_28155</name>
</gene>
<sequence length="148" mass="16325">MASQIVHFARLSDRDRKMATPLPKLVAGDRLELHVRDSGGRERTLPIPPSAAAAVEALLAHMLRGERVAVLAEDQELSPSEASAILGISRPLVVLRMDRGDLPFRYVGKHRRALLKDVLALKSKLDKRQTAIEALAEDTEDLIETYGL</sequence>
<proteinExistence type="predicted"/>
<geneLocation type="plasmid" evidence="2">
    <name>patcfbp7129b</name>
</geneLocation>
<dbReference type="AlphaFoldDB" id="A0A4D7YLC5"/>
<evidence type="ECO:0000313" key="1">
    <source>
        <dbReference type="EMBL" id="QCL98071.1"/>
    </source>
</evidence>
<name>A0A4D7YLC5_AGRTU</name>
<dbReference type="GO" id="GO:0003677">
    <property type="term" value="F:DNA binding"/>
    <property type="evidence" value="ECO:0007669"/>
    <property type="project" value="UniProtKB-KW"/>
</dbReference>